<dbReference type="EMBL" id="CAFABH010000053">
    <property type="protein sequence ID" value="CAB4833787.1"/>
    <property type="molecule type" value="Genomic_DNA"/>
</dbReference>
<name>A0A6J7ALW7_9ZZZZ</name>
<evidence type="ECO:0000313" key="1">
    <source>
        <dbReference type="EMBL" id="CAB4833787.1"/>
    </source>
</evidence>
<proteinExistence type="predicted"/>
<sequence length="177" mass="18300">MALKANRTGVLSVKAAVISALTLASIGSVLAASSSISTPPRYEFGQGVYQIKACDSWVTLNLIAGATGTYGAPAGISPLIGLSVSGLNTRTCAGIQFTLKARDINSAELPLYLAKRSAKVYSVILKVAADSSVALDTADQYRTLSYSSTTGIYTISFTNPTSTAPEVAQLTIESAVI</sequence>
<protein>
    <submittedName>
        <fullName evidence="1">Unannotated protein</fullName>
    </submittedName>
</protein>
<accession>A0A6J7ALW7</accession>
<gene>
    <name evidence="1" type="ORF">UFOPK3174_01531</name>
</gene>
<reference evidence="1" key="1">
    <citation type="submission" date="2020-05" db="EMBL/GenBank/DDBJ databases">
        <authorList>
            <person name="Chiriac C."/>
            <person name="Salcher M."/>
            <person name="Ghai R."/>
            <person name="Kavagutti S V."/>
        </authorList>
    </citation>
    <scope>NUCLEOTIDE SEQUENCE</scope>
</reference>
<organism evidence="1">
    <name type="scientific">freshwater metagenome</name>
    <dbReference type="NCBI Taxonomy" id="449393"/>
    <lineage>
        <taxon>unclassified sequences</taxon>
        <taxon>metagenomes</taxon>
        <taxon>ecological metagenomes</taxon>
    </lineage>
</organism>
<dbReference type="AlphaFoldDB" id="A0A6J7ALW7"/>